<feature type="transmembrane region" description="Helical" evidence="8">
    <location>
        <begin position="378"/>
        <end position="399"/>
    </location>
</feature>
<name>A0A3B1BWS9_9ZZZZ</name>
<protein>
    <recommendedName>
        <fullName evidence="9">Type II secretion system protein GspF domain-containing protein</fullName>
    </recommendedName>
</protein>
<evidence type="ECO:0000256" key="4">
    <source>
        <dbReference type="ARBA" id="ARBA00022519"/>
    </source>
</evidence>
<evidence type="ECO:0000256" key="7">
    <source>
        <dbReference type="ARBA" id="ARBA00023136"/>
    </source>
</evidence>
<evidence type="ECO:0000256" key="6">
    <source>
        <dbReference type="ARBA" id="ARBA00022989"/>
    </source>
</evidence>
<dbReference type="Gene3D" id="1.20.81.30">
    <property type="entry name" value="Type II secretion system (T2SS), domain F"/>
    <property type="match status" value="2"/>
</dbReference>
<dbReference type="PRINTS" id="PR00812">
    <property type="entry name" value="BCTERIALGSPF"/>
</dbReference>
<feature type="domain" description="Type II secretion system protein GspF" evidence="9">
    <location>
        <begin position="276"/>
        <end position="397"/>
    </location>
</feature>
<evidence type="ECO:0000256" key="1">
    <source>
        <dbReference type="ARBA" id="ARBA00004429"/>
    </source>
</evidence>
<evidence type="ECO:0000259" key="9">
    <source>
        <dbReference type="Pfam" id="PF00482"/>
    </source>
</evidence>
<organism evidence="10">
    <name type="scientific">hydrothermal vent metagenome</name>
    <dbReference type="NCBI Taxonomy" id="652676"/>
    <lineage>
        <taxon>unclassified sequences</taxon>
        <taxon>metagenomes</taxon>
        <taxon>ecological metagenomes</taxon>
    </lineage>
</organism>
<comment type="similarity">
    <text evidence="2">Belongs to the GSP F family.</text>
</comment>
<dbReference type="PANTHER" id="PTHR30012:SF0">
    <property type="entry name" value="TYPE II SECRETION SYSTEM PROTEIN F-RELATED"/>
    <property type="match status" value="1"/>
</dbReference>
<evidence type="ECO:0000256" key="8">
    <source>
        <dbReference type="SAM" id="Phobius"/>
    </source>
</evidence>
<keyword evidence="7 8" id="KW-0472">Membrane</keyword>
<dbReference type="InterPro" id="IPR018076">
    <property type="entry name" value="T2SS_GspF_dom"/>
</dbReference>
<dbReference type="InterPro" id="IPR003004">
    <property type="entry name" value="GspF/PilC"/>
</dbReference>
<dbReference type="PANTHER" id="PTHR30012">
    <property type="entry name" value="GENERAL SECRETION PATHWAY PROTEIN"/>
    <property type="match status" value="1"/>
</dbReference>
<reference evidence="10" key="1">
    <citation type="submission" date="2018-06" db="EMBL/GenBank/DDBJ databases">
        <authorList>
            <person name="Zhirakovskaya E."/>
        </authorList>
    </citation>
    <scope>NUCLEOTIDE SEQUENCE</scope>
</reference>
<evidence type="ECO:0000313" key="10">
    <source>
        <dbReference type="EMBL" id="VAX22399.1"/>
    </source>
</evidence>
<sequence>MAPAYRYKARDRIGKSASGIVESESVDDVARLLVFRGLYPTAIDETVPSGEGVGAGVVKLFAYVSDEEKIIFTGQLAALLKAGVPIISSLGALHDQTDNPKFKQALKQIKRGLEEGLSLTEAMSKSKDIFSGVYLAMITAGETTGSLDRCLEYLVEMLKREFELKNRVREITLYPKIAFTTVVTAMVILLTFVVPRYAAIFEKAKLKLPVFTEALIWLDSFFQNHWITLVQLALTGFVAARLAINTRKGRMIFDRYVLSLPVTGGIMLKISLARWSNALGSLIRGGTPIIKALAISSRTTGNESLTSMLNLVADEVAEGGGLAEPLRRHKLLPPVVAQMAASGEESGSLDEMLFQVSRFLEDDARRNIRKLVTYIEPAMILGMGLVVLFLALSIFLPMWDVTKMAT</sequence>
<keyword evidence="3" id="KW-1003">Cell membrane</keyword>
<keyword evidence="5 8" id="KW-0812">Transmembrane</keyword>
<dbReference type="FunFam" id="1.20.81.30:FF:000001">
    <property type="entry name" value="Type II secretion system protein F"/>
    <property type="match status" value="1"/>
</dbReference>
<keyword evidence="6 8" id="KW-1133">Transmembrane helix</keyword>
<dbReference type="AlphaFoldDB" id="A0A3B1BWS9"/>
<feature type="transmembrane region" description="Helical" evidence="8">
    <location>
        <begin position="225"/>
        <end position="244"/>
    </location>
</feature>
<evidence type="ECO:0000256" key="2">
    <source>
        <dbReference type="ARBA" id="ARBA00005745"/>
    </source>
</evidence>
<feature type="domain" description="Type II secretion system protein GspF" evidence="9">
    <location>
        <begin position="72"/>
        <end position="195"/>
    </location>
</feature>
<gene>
    <name evidence="10" type="ORF">MNBD_NITROSPINAE03-26</name>
</gene>
<evidence type="ECO:0000256" key="5">
    <source>
        <dbReference type="ARBA" id="ARBA00022692"/>
    </source>
</evidence>
<comment type="subcellular location">
    <subcellularLocation>
        <location evidence="1">Cell inner membrane</location>
        <topology evidence="1">Multi-pass membrane protein</topology>
    </subcellularLocation>
</comment>
<evidence type="ECO:0000256" key="3">
    <source>
        <dbReference type="ARBA" id="ARBA00022475"/>
    </source>
</evidence>
<proteinExistence type="inferred from homology"/>
<accession>A0A3B1BWS9</accession>
<dbReference type="EMBL" id="UOGB01000237">
    <property type="protein sequence ID" value="VAX22399.1"/>
    <property type="molecule type" value="Genomic_DNA"/>
</dbReference>
<feature type="transmembrane region" description="Helical" evidence="8">
    <location>
        <begin position="177"/>
        <end position="198"/>
    </location>
</feature>
<dbReference type="InterPro" id="IPR042094">
    <property type="entry name" value="T2SS_GspF_sf"/>
</dbReference>
<dbReference type="Pfam" id="PF00482">
    <property type="entry name" value="T2SSF"/>
    <property type="match status" value="2"/>
</dbReference>
<keyword evidence="4" id="KW-0997">Cell inner membrane</keyword>
<dbReference type="GO" id="GO:0005886">
    <property type="term" value="C:plasma membrane"/>
    <property type="evidence" value="ECO:0007669"/>
    <property type="project" value="UniProtKB-SubCell"/>
</dbReference>